<dbReference type="AlphaFoldDB" id="A0A9X0D9Z7"/>
<keyword evidence="3" id="KW-1133">Transmembrane helix</keyword>
<dbReference type="InterPro" id="IPR001828">
    <property type="entry name" value="ANF_lig-bd_rcpt"/>
</dbReference>
<evidence type="ECO:0000259" key="6">
    <source>
        <dbReference type="Pfam" id="PF01094"/>
    </source>
</evidence>
<dbReference type="InterPro" id="IPR028082">
    <property type="entry name" value="Peripla_BP_I"/>
</dbReference>
<dbReference type="PANTHER" id="PTHR44755:SF8">
    <property type="entry name" value="RECEPTOR LIGAND BINDING REGION DOMAIN-CONTAINING PROTEIN"/>
    <property type="match status" value="1"/>
</dbReference>
<dbReference type="GO" id="GO:0016020">
    <property type="term" value="C:membrane"/>
    <property type="evidence" value="ECO:0007669"/>
    <property type="project" value="UniProtKB-SubCell"/>
</dbReference>
<dbReference type="Pfam" id="PF01094">
    <property type="entry name" value="ANF_receptor"/>
    <property type="match status" value="1"/>
</dbReference>
<evidence type="ECO:0000256" key="2">
    <source>
        <dbReference type="ARBA" id="ARBA00022692"/>
    </source>
</evidence>
<keyword evidence="8" id="KW-1185">Reference proteome</keyword>
<dbReference type="OrthoDB" id="6510100at2759"/>
<comment type="subcellular location">
    <subcellularLocation>
        <location evidence="1">Membrane</location>
    </subcellularLocation>
</comment>
<dbReference type="EMBL" id="MU825402">
    <property type="protein sequence ID" value="KAJ7392265.1"/>
    <property type="molecule type" value="Genomic_DNA"/>
</dbReference>
<dbReference type="SUPFAM" id="SSF53822">
    <property type="entry name" value="Periplasmic binding protein-like I"/>
    <property type="match status" value="1"/>
</dbReference>
<comment type="caution">
    <text evidence="7">The sequence shown here is derived from an EMBL/GenBank/DDBJ whole genome shotgun (WGS) entry which is preliminary data.</text>
</comment>
<keyword evidence="5" id="KW-0732">Signal</keyword>
<dbReference type="PANTHER" id="PTHR44755">
    <property type="entry name" value="NATRIURETIC PEPTIDE RECEPTOR 3-RELATED"/>
    <property type="match status" value="1"/>
</dbReference>
<keyword evidence="4" id="KW-0472">Membrane</keyword>
<dbReference type="Proteomes" id="UP001163046">
    <property type="component" value="Unassembled WGS sequence"/>
</dbReference>
<gene>
    <name evidence="7" type="ORF">OS493_013644</name>
</gene>
<evidence type="ECO:0000256" key="1">
    <source>
        <dbReference type="ARBA" id="ARBA00004370"/>
    </source>
</evidence>
<organism evidence="7 8">
    <name type="scientific">Desmophyllum pertusum</name>
    <dbReference type="NCBI Taxonomy" id="174260"/>
    <lineage>
        <taxon>Eukaryota</taxon>
        <taxon>Metazoa</taxon>
        <taxon>Cnidaria</taxon>
        <taxon>Anthozoa</taxon>
        <taxon>Hexacorallia</taxon>
        <taxon>Scleractinia</taxon>
        <taxon>Caryophylliina</taxon>
        <taxon>Caryophylliidae</taxon>
        <taxon>Desmophyllum</taxon>
    </lineage>
</organism>
<evidence type="ECO:0000256" key="5">
    <source>
        <dbReference type="SAM" id="SignalP"/>
    </source>
</evidence>
<evidence type="ECO:0000313" key="7">
    <source>
        <dbReference type="EMBL" id="KAJ7392265.1"/>
    </source>
</evidence>
<accession>A0A9X0D9Z7</accession>
<dbReference type="GO" id="GO:0007165">
    <property type="term" value="P:signal transduction"/>
    <property type="evidence" value="ECO:0007669"/>
    <property type="project" value="TreeGrafter"/>
</dbReference>
<feature type="chain" id="PRO_5040960662" description="Receptor ligand binding region domain-containing protein" evidence="5">
    <location>
        <begin position="21"/>
        <end position="143"/>
    </location>
</feature>
<protein>
    <recommendedName>
        <fullName evidence="6">Receptor ligand binding region domain-containing protein</fullName>
    </recommendedName>
</protein>
<dbReference type="Gene3D" id="3.40.50.2300">
    <property type="match status" value="1"/>
</dbReference>
<feature type="signal peptide" evidence="5">
    <location>
        <begin position="1"/>
        <end position="20"/>
    </location>
</feature>
<name>A0A9X0D9Z7_9CNID</name>
<proteinExistence type="predicted"/>
<dbReference type="InterPro" id="IPR052612">
    <property type="entry name" value="ANP_Clearance_Receptor"/>
</dbReference>
<feature type="domain" description="Receptor ligand binding region" evidence="6">
    <location>
        <begin position="42"/>
        <end position="132"/>
    </location>
</feature>
<dbReference type="GO" id="GO:0038023">
    <property type="term" value="F:signaling receptor activity"/>
    <property type="evidence" value="ECO:0007669"/>
    <property type="project" value="TreeGrafter"/>
</dbReference>
<keyword evidence="2" id="KW-0812">Transmembrane</keyword>
<reference evidence="7" key="1">
    <citation type="submission" date="2023-01" db="EMBL/GenBank/DDBJ databases">
        <title>Genome assembly of the deep-sea coral Lophelia pertusa.</title>
        <authorList>
            <person name="Herrera S."/>
            <person name="Cordes E."/>
        </authorList>
    </citation>
    <scope>NUCLEOTIDE SEQUENCE</scope>
    <source>
        <strain evidence="7">USNM1676648</strain>
        <tissue evidence="7">Polyp</tissue>
    </source>
</reference>
<sequence>MFVYLVMIPGLVVIMPSVLTKEIRLGVLLPITGRWPIGTRIAAAVPLATSDVMNDATLLPGYNITYEIVDSSCEPEQGLRGMVGFKGVDLFIGPACSVVVEPAALLAKIWNKPIITYAASSNKFINKNVYSTPWYYNGVRTTQ</sequence>
<evidence type="ECO:0000313" key="8">
    <source>
        <dbReference type="Proteomes" id="UP001163046"/>
    </source>
</evidence>
<evidence type="ECO:0000256" key="3">
    <source>
        <dbReference type="ARBA" id="ARBA00022989"/>
    </source>
</evidence>
<dbReference type="GO" id="GO:0017046">
    <property type="term" value="F:peptide hormone binding"/>
    <property type="evidence" value="ECO:0007669"/>
    <property type="project" value="TreeGrafter"/>
</dbReference>
<evidence type="ECO:0000256" key="4">
    <source>
        <dbReference type="ARBA" id="ARBA00023136"/>
    </source>
</evidence>